<comment type="caution">
    <text evidence="2">The sequence shown here is derived from an EMBL/GenBank/DDBJ whole genome shotgun (WGS) entry which is preliminary data.</text>
</comment>
<dbReference type="InterPro" id="IPR029062">
    <property type="entry name" value="Class_I_gatase-like"/>
</dbReference>
<sequence>MDLLDILGPMRIFGEKNATVDLKINFIAPHNLNPVRSTQQVEITPHYTLDNAPKMDFFVIPGGMGARVYAEKKDVIKKIKARVEEATWCMSICTGAGILAKTGLVDGFNMTTNKAAFEWPVSLGPNVNWIKRARWVQDGKFVSSSGVSAGIDAALYILSEWTSFAHADVIATKIEYSWHTDANDDPFADKYPYTRG</sequence>
<evidence type="ECO:0000313" key="2">
    <source>
        <dbReference type="EMBL" id="KAG0254121.1"/>
    </source>
</evidence>
<dbReference type="EMBL" id="JAAAJA010000419">
    <property type="protein sequence ID" value="KAG0254121.1"/>
    <property type="molecule type" value="Genomic_DNA"/>
</dbReference>
<evidence type="ECO:0000259" key="1">
    <source>
        <dbReference type="Pfam" id="PF01965"/>
    </source>
</evidence>
<dbReference type="Proteomes" id="UP000726737">
    <property type="component" value="Unassembled WGS sequence"/>
</dbReference>
<dbReference type="PANTHER" id="PTHR43130">
    <property type="entry name" value="ARAC-FAMILY TRANSCRIPTIONAL REGULATOR"/>
    <property type="match status" value="1"/>
</dbReference>
<dbReference type="PANTHER" id="PTHR43130:SF15">
    <property type="entry name" value="THIJ_PFPI FAMILY PROTEIN (AFU_ORTHOLOGUE AFUA_5G14240)"/>
    <property type="match status" value="1"/>
</dbReference>
<dbReference type="Pfam" id="PF01965">
    <property type="entry name" value="DJ-1_PfpI"/>
    <property type="match status" value="1"/>
</dbReference>
<feature type="domain" description="DJ-1/PfpI" evidence="1">
    <location>
        <begin position="4"/>
        <end position="159"/>
    </location>
</feature>
<protein>
    <recommendedName>
        <fullName evidence="1">DJ-1/PfpI domain-containing protein</fullName>
    </recommendedName>
</protein>
<dbReference type="Gene3D" id="3.40.50.880">
    <property type="match status" value="1"/>
</dbReference>
<dbReference type="CDD" id="cd03139">
    <property type="entry name" value="GATase1_PfpI_2"/>
    <property type="match status" value="1"/>
</dbReference>
<dbReference type="AlphaFoldDB" id="A0A9P6U0M0"/>
<dbReference type="SUPFAM" id="SSF52317">
    <property type="entry name" value="Class I glutamine amidotransferase-like"/>
    <property type="match status" value="1"/>
</dbReference>
<reference evidence="2" key="1">
    <citation type="journal article" date="2020" name="Fungal Divers.">
        <title>Resolving the Mortierellaceae phylogeny through synthesis of multi-gene phylogenetics and phylogenomics.</title>
        <authorList>
            <person name="Vandepol N."/>
            <person name="Liber J."/>
            <person name="Desiro A."/>
            <person name="Na H."/>
            <person name="Kennedy M."/>
            <person name="Barry K."/>
            <person name="Grigoriev I.V."/>
            <person name="Miller A.N."/>
            <person name="O'Donnell K."/>
            <person name="Stajich J.E."/>
            <person name="Bonito G."/>
        </authorList>
    </citation>
    <scope>NUCLEOTIDE SEQUENCE</scope>
    <source>
        <strain evidence="2">KOD948</strain>
    </source>
</reference>
<gene>
    <name evidence="2" type="ORF">BG011_005942</name>
</gene>
<evidence type="ECO:0000313" key="3">
    <source>
        <dbReference type="Proteomes" id="UP000726737"/>
    </source>
</evidence>
<dbReference type="InterPro" id="IPR002818">
    <property type="entry name" value="DJ-1/PfpI"/>
</dbReference>
<dbReference type="OrthoDB" id="543156at2759"/>
<accession>A0A9P6U0M0</accession>
<proteinExistence type="predicted"/>
<name>A0A9P6U0M0_9FUNG</name>
<dbReference type="InterPro" id="IPR052158">
    <property type="entry name" value="INH-QAR"/>
</dbReference>
<organism evidence="2 3">
    <name type="scientific">Mortierella polycephala</name>
    <dbReference type="NCBI Taxonomy" id="41804"/>
    <lineage>
        <taxon>Eukaryota</taxon>
        <taxon>Fungi</taxon>
        <taxon>Fungi incertae sedis</taxon>
        <taxon>Mucoromycota</taxon>
        <taxon>Mortierellomycotina</taxon>
        <taxon>Mortierellomycetes</taxon>
        <taxon>Mortierellales</taxon>
        <taxon>Mortierellaceae</taxon>
        <taxon>Mortierella</taxon>
    </lineage>
</organism>
<keyword evidence="3" id="KW-1185">Reference proteome</keyword>